<evidence type="ECO:0000313" key="5">
    <source>
        <dbReference type="EMBL" id="POP54309.1"/>
    </source>
</evidence>
<proteinExistence type="inferred from homology"/>
<evidence type="ECO:0000256" key="3">
    <source>
        <dbReference type="RuleBase" id="RU000363"/>
    </source>
</evidence>
<dbReference type="InterPro" id="IPR057326">
    <property type="entry name" value="KR_dom"/>
</dbReference>
<dbReference type="InterPro" id="IPR002347">
    <property type="entry name" value="SDR_fam"/>
</dbReference>
<dbReference type="RefSeq" id="WP_103683070.1">
    <property type="nucleotide sequence ID" value="NZ_PQGG01000007.1"/>
</dbReference>
<dbReference type="Proteomes" id="UP000237222">
    <property type="component" value="Unassembled WGS sequence"/>
</dbReference>
<dbReference type="SMART" id="SM00822">
    <property type="entry name" value="PKS_KR"/>
    <property type="match status" value="1"/>
</dbReference>
<sequence>MPNTLIITGASAGIGKALAWEFARRNCRLGLTGRRLDVLEQLQSELQAQTGVEVHIARVDVDETDSVEQNLLDLCTKLGDVDSIVINAGINNFTRVGNGQLADETAIIRTNLIGAMATANAAVSYFLERGRGQIVGISSLASLQPIPSQAAYCASKAGISMYLDALRIEHKDNNIDVTQIRPGFIKTEIMENIDRYPFAISVEQAAKEMAKAILARRKDVFVPRLPWSLFRPALGHLPDKIWKRFK</sequence>
<feature type="domain" description="Ketoreductase" evidence="4">
    <location>
        <begin position="3"/>
        <end position="178"/>
    </location>
</feature>
<dbReference type="PRINTS" id="PR00080">
    <property type="entry name" value="SDRFAMILY"/>
</dbReference>
<dbReference type="PRINTS" id="PR00081">
    <property type="entry name" value="GDHRDH"/>
</dbReference>
<dbReference type="AlphaFoldDB" id="A0A2S4HK39"/>
<dbReference type="OrthoDB" id="335726at2"/>
<dbReference type="Gene3D" id="3.40.50.720">
    <property type="entry name" value="NAD(P)-binding Rossmann-like Domain"/>
    <property type="match status" value="1"/>
</dbReference>
<dbReference type="PANTHER" id="PTHR44196">
    <property type="entry name" value="DEHYDROGENASE/REDUCTASE SDR FAMILY MEMBER 7B"/>
    <property type="match status" value="1"/>
</dbReference>
<dbReference type="InterPro" id="IPR020904">
    <property type="entry name" value="Sc_DH/Rdtase_CS"/>
</dbReference>
<accession>A0A2S4HK39</accession>
<organism evidence="5 6">
    <name type="scientific">Zhongshania marina</name>
    <dbReference type="NCBI Taxonomy" id="2304603"/>
    <lineage>
        <taxon>Bacteria</taxon>
        <taxon>Pseudomonadati</taxon>
        <taxon>Pseudomonadota</taxon>
        <taxon>Gammaproteobacteria</taxon>
        <taxon>Cellvibrionales</taxon>
        <taxon>Spongiibacteraceae</taxon>
        <taxon>Zhongshania</taxon>
    </lineage>
</organism>
<keyword evidence="2" id="KW-0560">Oxidoreductase</keyword>
<evidence type="ECO:0000256" key="2">
    <source>
        <dbReference type="ARBA" id="ARBA00023002"/>
    </source>
</evidence>
<dbReference type="PANTHER" id="PTHR44196:SF3">
    <property type="entry name" value="SHORT CHAIN DEHYDROGENASE FAMILY PROTEIN"/>
    <property type="match status" value="1"/>
</dbReference>
<evidence type="ECO:0000259" key="4">
    <source>
        <dbReference type="SMART" id="SM00822"/>
    </source>
</evidence>
<comment type="caution">
    <text evidence="5">The sequence shown here is derived from an EMBL/GenBank/DDBJ whole genome shotgun (WGS) entry which is preliminary data.</text>
</comment>
<dbReference type="PROSITE" id="PS00061">
    <property type="entry name" value="ADH_SHORT"/>
    <property type="match status" value="1"/>
</dbReference>
<evidence type="ECO:0000313" key="6">
    <source>
        <dbReference type="Proteomes" id="UP000237222"/>
    </source>
</evidence>
<dbReference type="Pfam" id="PF00106">
    <property type="entry name" value="adh_short"/>
    <property type="match status" value="1"/>
</dbReference>
<evidence type="ECO:0000256" key="1">
    <source>
        <dbReference type="ARBA" id="ARBA00006484"/>
    </source>
</evidence>
<reference evidence="5" key="1">
    <citation type="submission" date="2018-01" db="EMBL/GenBank/DDBJ databases">
        <authorList>
            <person name="Yu X.-D."/>
        </authorList>
    </citation>
    <scope>NUCLEOTIDE SEQUENCE</scope>
    <source>
        <strain evidence="5">ZX-21</strain>
    </source>
</reference>
<dbReference type="GO" id="GO:0016491">
    <property type="term" value="F:oxidoreductase activity"/>
    <property type="evidence" value="ECO:0007669"/>
    <property type="project" value="UniProtKB-KW"/>
</dbReference>
<dbReference type="GO" id="GO:0016020">
    <property type="term" value="C:membrane"/>
    <property type="evidence" value="ECO:0007669"/>
    <property type="project" value="TreeGrafter"/>
</dbReference>
<protein>
    <submittedName>
        <fullName evidence="5">Short-chain dehydrogenase</fullName>
    </submittedName>
</protein>
<dbReference type="EMBL" id="PQGG01000007">
    <property type="protein sequence ID" value="POP54309.1"/>
    <property type="molecule type" value="Genomic_DNA"/>
</dbReference>
<gene>
    <name evidence="5" type="ORF">C0068_03320</name>
</gene>
<name>A0A2S4HK39_9GAMM</name>
<dbReference type="SUPFAM" id="SSF51735">
    <property type="entry name" value="NAD(P)-binding Rossmann-fold domains"/>
    <property type="match status" value="1"/>
</dbReference>
<dbReference type="InterPro" id="IPR036291">
    <property type="entry name" value="NAD(P)-bd_dom_sf"/>
</dbReference>
<comment type="similarity">
    <text evidence="1 3">Belongs to the short-chain dehydrogenases/reductases (SDR) family.</text>
</comment>